<dbReference type="PANTHER" id="PTHR24264:SF65">
    <property type="entry name" value="SRCR DOMAIN-CONTAINING PROTEIN"/>
    <property type="match status" value="1"/>
</dbReference>
<evidence type="ECO:0000256" key="7">
    <source>
        <dbReference type="SAM" id="SignalP"/>
    </source>
</evidence>
<keyword evidence="4 6" id="KW-0378">Hydrolase</keyword>
<evidence type="ECO:0000256" key="5">
    <source>
        <dbReference type="ARBA" id="ARBA00023157"/>
    </source>
</evidence>
<feature type="domain" description="Peptidase S1" evidence="8">
    <location>
        <begin position="36"/>
        <end position="276"/>
    </location>
</feature>
<keyword evidence="7" id="KW-0732">Signal</keyword>
<evidence type="ECO:0000256" key="3">
    <source>
        <dbReference type="ARBA" id="ARBA00022670"/>
    </source>
</evidence>
<evidence type="ECO:0000313" key="9">
    <source>
        <dbReference type="EMBL" id="GGV92197.1"/>
    </source>
</evidence>
<dbReference type="RefSeq" id="WP_189546731.1">
    <property type="nucleotide sequence ID" value="NZ_BMTF01000021.1"/>
</dbReference>
<dbReference type="Gene3D" id="2.40.10.10">
    <property type="entry name" value="Trypsin-like serine proteases"/>
    <property type="match status" value="1"/>
</dbReference>
<feature type="signal peptide" evidence="7">
    <location>
        <begin position="1"/>
        <end position="30"/>
    </location>
</feature>
<dbReference type="SUPFAM" id="SSF50494">
    <property type="entry name" value="Trypsin-like serine proteases"/>
    <property type="match status" value="1"/>
</dbReference>
<evidence type="ECO:0000313" key="10">
    <source>
        <dbReference type="Proteomes" id="UP000660675"/>
    </source>
</evidence>
<keyword evidence="6" id="KW-0720">Serine protease</keyword>
<dbReference type="InterPro" id="IPR001254">
    <property type="entry name" value="Trypsin_dom"/>
</dbReference>
<keyword evidence="10" id="KW-1185">Reference proteome</keyword>
<keyword evidence="2" id="KW-0964">Secreted</keyword>
<keyword evidence="5" id="KW-1015">Disulfide bond</keyword>
<evidence type="ECO:0000259" key="8">
    <source>
        <dbReference type="PROSITE" id="PS50240"/>
    </source>
</evidence>
<proteinExistence type="predicted"/>
<dbReference type="Pfam" id="PF00089">
    <property type="entry name" value="Trypsin"/>
    <property type="match status" value="1"/>
</dbReference>
<dbReference type="InterPro" id="IPR001314">
    <property type="entry name" value="Peptidase_S1A"/>
</dbReference>
<evidence type="ECO:0000256" key="2">
    <source>
        <dbReference type="ARBA" id="ARBA00022525"/>
    </source>
</evidence>
<dbReference type="PROSITE" id="PS50240">
    <property type="entry name" value="TRYPSIN_DOM"/>
    <property type="match status" value="1"/>
</dbReference>
<dbReference type="GO" id="GO:0006508">
    <property type="term" value="P:proteolysis"/>
    <property type="evidence" value="ECO:0007669"/>
    <property type="project" value="UniProtKB-KW"/>
</dbReference>
<gene>
    <name evidence="9" type="ORF">GCM10015535_52690</name>
</gene>
<dbReference type="InterPro" id="IPR043504">
    <property type="entry name" value="Peptidase_S1_PA_chymotrypsin"/>
</dbReference>
<dbReference type="Proteomes" id="UP000660675">
    <property type="component" value="Unassembled WGS sequence"/>
</dbReference>
<protein>
    <submittedName>
        <fullName evidence="9">Serine protease</fullName>
    </submittedName>
</protein>
<dbReference type="PANTHER" id="PTHR24264">
    <property type="entry name" value="TRYPSIN-RELATED"/>
    <property type="match status" value="1"/>
</dbReference>
<dbReference type="InterPro" id="IPR018114">
    <property type="entry name" value="TRYPSIN_HIS"/>
</dbReference>
<dbReference type="GO" id="GO:0008233">
    <property type="term" value="F:peptidase activity"/>
    <property type="evidence" value="ECO:0007669"/>
    <property type="project" value="UniProtKB-KW"/>
</dbReference>
<dbReference type="PROSITE" id="PS00134">
    <property type="entry name" value="TRYPSIN_HIS"/>
    <property type="match status" value="1"/>
</dbReference>
<reference evidence="10" key="1">
    <citation type="journal article" date="2019" name="Int. J. Syst. Evol. Microbiol.">
        <title>The Global Catalogue of Microorganisms (GCM) 10K type strain sequencing project: providing services to taxonomists for standard genome sequencing and annotation.</title>
        <authorList>
            <consortium name="The Broad Institute Genomics Platform"/>
            <consortium name="The Broad Institute Genome Sequencing Center for Infectious Disease"/>
            <person name="Wu L."/>
            <person name="Ma J."/>
        </authorList>
    </citation>
    <scope>NUCLEOTIDE SEQUENCE [LARGE SCALE GENOMIC DNA]</scope>
    <source>
        <strain evidence="10">JCM 4376</strain>
    </source>
</reference>
<dbReference type="SMART" id="SM00020">
    <property type="entry name" value="Tryp_SPc"/>
    <property type="match status" value="1"/>
</dbReference>
<evidence type="ECO:0000256" key="6">
    <source>
        <dbReference type="RuleBase" id="RU363034"/>
    </source>
</evidence>
<dbReference type="InterPro" id="IPR033116">
    <property type="entry name" value="TRYPSIN_SER"/>
</dbReference>
<feature type="chain" id="PRO_5046849554" evidence="7">
    <location>
        <begin position="31"/>
        <end position="276"/>
    </location>
</feature>
<accession>A0ABQ2W8C2</accession>
<evidence type="ECO:0000256" key="4">
    <source>
        <dbReference type="ARBA" id="ARBA00022801"/>
    </source>
</evidence>
<dbReference type="CDD" id="cd00190">
    <property type="entry name" value="Tryp_SPc"/>
    <property type="match status" value="1"/>
</dbReference>
<evidence type="ECO:0000256" key="1">
    <source>
        <dbReference type="ARBA" id="ARBA00004613"/>
    </source>
</evidence>
<dbReference type="PROSITE" id="PS00135">
    <property type="entry name" value="TRYPSIN_SER"/>
    <property type="match status" value="1"/>
</dbReference>
<dbReference type="InterPro" id="IPR050127">
    <property type="entry name" value="Serine_Proteases_S1"/>
</dbReference>
<dbReference type="PRINTS" id="PR00722">
    <property type="entry name" value="CHYMOTRYPSIN"/>
</dbReference>
<comment type="subcellular location">
    <subcellularLocation>
        <location evidence="1">Secreted</location>
    </subcellularLocation>
</comment>
<comment type="caution">
    <text evidence="9">The sequence shown here is derived from an EMBL/GenBank/DDBJ whole genome shotgun (WGS) entry which is preliminary data.</text>
</comment>
<name>A0ABQ2W8C2_9ACTN</name>
<dbReference type="InterPro" id="IPR009003">
    <property type="entry name" value="Peptidase_S1_PA"/>
</dbReference>
<keyword evidence="3 6" id="KW-0645">Protease</keyword>
<organism evidence="9 10">
    <name type="scientific">Streptomyces gelaticus</name>
    <dbReference type="NCBI Taxonomy" id="285446"/>
    <lineage>
        <taxon>Bacteria</taxon>
        <taxon>Bacillati</taxon>
        <taxon>Actinomycetota</taxon>
        <taxon>Actinomycetes</taxon>
        <taxon>Kitasatosporales</taxon>
        <taxon>Streptomycetaceae</taxon>
        <taxon>Streptomyces</taxon>
    </lineage>
</organism>
<sequence>MSRTVFRAVTGALALVAAAALIPLGSHAWAAEGGVVIGGQPAHVKDSPWVVALSSRDRFGESRAGQFCGGVAVAPKKVLTAAHCLSRAALGVDVASLRDLRVITGRDALLGAGGKEIPVREAWANPGFNPITNAGDLAVLTLAEALPEKSVVPMAGSGDAGYAPGTEAAVYGWGDTTGNNDYASSLRAAKVSVLPDAACAQAYSGGGSGTYDASTMLCAGELLGGYDACQGDSGGPLVARGRLIGLVSWGDGCAKAGSPGVYTRISAAIGWMPGAG</sequence>
<dbReference type="EMBL" id="BMTF01000021">
    <property type="protein sequence ID" value="GGV92197.1"/>
    <property type="molecule type" value="Genomic_DNA"/>
</dbReference>